<dbReference type="InterPro" id="IPR011989">
    <property type="entry name" value="ARM-like"/>
</dbReference>
<feature type="region of interest" description="Disordered" evidence="2">
    <location>
        <begin position="1"/>
        <end position="84"/>
    </location>
</feature>
<dbReference type="PROSITE" id="PS50176">
    <property type="entry name" value="ARM_REPEAT"/>
    <property type="match status" value="2"/>
</dbReference>
<dbReference type="EnsemblMetazoa" id="XM_028658788.1">
    <property type="protein sequence ID" value="XP_028514589.1"/>
    <property type="gene ID" value="LOC110238038"/>
</dbReference>
<keyword evidence="5" id="KW-1185">Reference proteome</keyword>
<evidence type="ECO:0000256" key="1">
    <source>
        <dbReference type="PROSITE-ProRule" id="PRU00259"/>
    </source>
</evidence>
<sequence length="743" mass="83042">MKKPKQGSNPDENKEKGKPKTDSSKKKQTEEKRKNKTNREIKRNSRREPSTKWKNLRLFDDESDEEIKPQKQTPKPKSVEKRASRRMTMIERRATIAARPESEYSESSTESDEDDERVMDGKINAADLPSEYWQIQRMVRFLKIGNPTATVLCLCALKDFNLTQEMSQMAIREVNGLQVLINLLKTDDHRCKIGSLNLLLPLTTNSKYNINTIIRLGGVPVVIELVTTGGQEIQGLAAATLANLARSSKARNILRRCGGIKKMVDLLNVEAEKGRRKQSKSHEQQTLDMEVARCAALALWSCSKSRNNRTAIFKAGSVPLLAELIKIDKEDILIPIVGLMQECAIEPRYRQAFQQEHMIEVIVRHLKTENEELQTYCANAIFKCSEDEETRQVVRQYGGLEPLVSLVSQSHNKKLLAAATGAIWKCSVSLENAERFLDYSIVESLTKFLQNPDDPQPEEVQIHIVGALSEFAKVERGRREILACKGCRTLIALSSTTNEKLVEQTSYAIAACSKDRESRDLMNNLDGLRFLWSLLKSNNPKVVASAAWGIYGLTEDSPEAWENARSFVGGLELIVTLLKSNNIEILTSTCAAISNIAKDYENIGVLTDYGVVPLLAHMTNTDNVNLRRHLAEAIARCSQWGNNAEMFCHEGAVHAMVEYLSFNDVILKRSAVRALFQLARNPESCIIMHSQGVVKSLVKMVGSRDEALQEAAAGCLLFIRKLAMANAKAQANEDNRVSSPGAG</sequence>
<dbReference type="Pfam" id="PF00514">
    <property type="entry name" value="Arm"/>
    <property type="match status" value="1"/>
</dbReference>
<dbReference type="AlphaFoldDB" id="A0A913YHP0"/>
<dbReference type="OrthoDB" id="5980368at2759"/>
<dbReference type="Pfam" id="PF25598">
    <property type="entry name" value="ARM_PUB"/>
    <property type="match status" value="1"/>
</dbReference>
<dbReference type="Gene3D" id="1.25.10.10">
    <property type="entry name" value="Leucine-rich Repeat Variant"/>
    <property type="match status" value="3"/>
</dbReference>
<feature type="compositionally biased region" description="Polar residues" evidence="2">
    <location>
        <begin position="1"/>
        <end position="10"/>
    </location>
</feature>
<protein>
    <recommendedName>
        <fullName evidence="3">U-box domain-containing protein</fullName>
    </recommendedName>
</protein>
<dbReference type="InterPro" id="IPR000225">
    <property type="entry name" value="Armadillo"/>
</dbReference>
<dbReference type="Proteomes" id="UP000887567">
    <property type="component" value="Unplaced"/>
</dbReference>
<dbReference type="PANTHER" id="PTHR46241:SF1">
    <property type="entry name" value="OUTER DYNEIN ARM-DOCKING COMPLEX SUBUNIT 2"/>
    <property type="match status" value="1"/>
</dbReference>
<evidence type="ECO:0000313" key="5">
    <source>
        <dbReference type="Proteomes" id="UP000887567"/>
    </source>
</evidence>
<dbReference type="SUPFAM" id="SSF48371">
    <property type="entry name" value="ARM repeat"/>
    <property type="match status" value="2"/>
</dbReference>
<evidence type="ECO:0000313" key="4">
    <source>
        <dbReference type="EnsemblMetazoa" id="XP_028514589.1"/>
    </source>
</evidence>
<name>A0A913YHP0_EXADI</name>
<dbReference type="PANTHER" id="PTHR46241">
    <property type="entry name" value="ARMADILLO REPEAT-CONTAINING PROTEIN 4 ARMC4"/>
    <property type="match status" value="1"/>
</dbReference>
<dbReference type="RefSeq" id="XP_028514589.1">
    <property type="nucleotide sequence ID" value="XM_028658788.1"/>
</dbReference>
<reference evidence="4" key="1">
    <citation type="submission" date="2022-11" db="UniProtKB">
        <authorList>
            <consortium name="EnsemblMetazoa"/>
        </authorList>
    </citation>
    <scope>IDENTIFICATION</scope>
</reference>
<feature type="domain" description="U-box" evidence="3">
    <location>
        <begin position="303"/>
        <end position="488"/>
    </location>
</feature>
<dbReference type="GeneID" id="110238038"/>
<evidence type="ECO:0000259" key="3">
    <source>
        <dbReference type="Pfam" id="PF25598"/>
    </source>
</evidence>
<dbReference type="InterPro" id="IPR058678">
    <property type="entry name" value="ARM_PUB"/>
</dbReference>
<feature type="repeat" description="ARM" evidence="1">
    <location>
        <begin position="217"/>
        <end position="259"/>
    </location>
</feature>
<evidence type="ECO:0000256" key="2">
    <source>
        <dbReference type="SAM" id="MobiDB-lite"/>
    </source>
</evidence>
<dbReference type="InterPro" id="IPR016024">
    <property type="entry name" value="ARM-type_fold"/>
</dbReference>
<feature type="compositionally biased region" description="Basic and acidic residues" evidence="2">
    <location>
        <begin position="11"/>
        <end position="51"/>
    </location>
</feature>
<organism evidence="4 5">
    <name type="scientific">Exaiptasia diaphana</name>
    <name type="common">Tropical sea anemone</name>
    <name type="synonym">Aiptasia pulchella</name>
    <dbReference type="NCBI Taxonomy" id="2652724"/>
    <lineage>
        <taxon>Eukaryota</taxon>
        <taxon>Metazoa</taxon>
        <taxon>Cnidaria</taxon>
        <taxon>Anthozoa</taxon>
        <taxon>Hexacorallia</taxon>
        <taxon>Actiniaria</taxon>
        <taxon>Aiptasiidae</taxon>
        <taxon>Exaiptasia</taxon>
    </lineage>
</organism>
<proteinExistence type="predicted"/>
<feature type="repeat" description="ARM" evidence="1">
    <location>
        <begin position="569"/>
        <end position="602"/>
    </location>
</feature>
<dbReference type="SMART" id="SM00185">
    <property type="entry name" value="ARM"/>
    <property type="match status" value="12"/>
</dbReference>
<accession>A0A913YHP0</accession>
<feature type="region of interest" description="Disordered" evidence="2">
    <location>
        <begin position="96"/>
        <end position="117"/>
    </location>
</feature>